<feature type="region of interest" description="Disordered" evidence="1">
    <location>
        <begin position="252"/>
        <end position="300"/>
    </location>
</feature>
<dbReference type="PANTHER" id="PTHR36167">
    <property type="entry name" value="C2H2 FINGER DOMAIN TRANSCRIPTION FACTOR (EUROFUNG)-RELATED"/>
    <property type="match status" value="1"/>
</dbReference>
<dbReference type="InterPro" id="IPR039327">
    <property type="entry name" value="CON7-like"/>
</dbReference>
<evidence type="ECO:0000313" key="3">
    <source>
        <dbReference type="Proteomes" id="UP000244855"/>
    </source>
</evidence>
<dbReference type="STRING" id="97972.A0A2V1D608"/>
<proteinExistence type="predicted"/>
<reference evidence="2 3" key="1">
    <citation type="journal article" date="2018" name="Sci. Rep.">
        <title>Comparative genomics provides insights into the lifestyle and reveals functional heterogeneity of dark septate endophytic fungi.</title>
        <authorList>
            <person name="Knapp D.G."/>
            <person name="Nemeth J.B."/>
            <person name="Barry K."/>
            <person name="Hainaut M."/>
            <person name="Henrissat B."/>
            <person name="Johnson J."/>
            <person name="Kuo A."/>
            <person name="Lim J.H.P."/>
            <person name="Lipzen A."/>
            <person name="Nolan M."/>
            <person name="Ohm R.A."/>
            <person name="Tamas L."/>
            <person name="Grigoriev I.V."/>
            <person name="Spatafora J.W."/>
            <person name="Nagy L.G."/>
            <person name="Kovacs G.M."/>
        </authorList>
    </citation>
    <scope>NUCLEOTIDE SEQUENCE [LARGE SCALE GENOMIC DNA]</scope>
    <source>
        <strain evidence="2 3">DSE2036</strain>
    </source>
</reference>
<name>A0A2V1D608_9PLEO</name>
<feature type="region of interest" description="Disordered" evidence="1">
    <location>
        <begin position="132"/>
        <end position="152"/>
    </location>
</feature>
<feature type="region of interest" description="Disordered" evidence="1">
    <location>
        <begin position="361"/>
        <end position="401"/>
    </location>
</feature>
<accession>A0A2V1D608</accession>
<protein>
    <submittedName>
        <fullName evidence="2">Uncharacterized protein</fullName>
    </submittedName>
</protein>
<sequence>MPHSPSHAQRARQPHSHFGVRFSHDVHHPSLPAPNTMPGSIAHAAAQTASAGDSLSKDLYRFVRFPQGPTNNADVPDDVQSVARSLDSLARQLQPQNTTSVLSENAIQDANDLIARSGAVFTEVRQFIDNSRQRGRNGEANSPAVDESAWPMSEQSTELLRRRLGSLKDSLALILHILHFAHVQARGGVAERDQEEERNKVRDLHIRQQNSLEALKAIESKLSTTYSPDGDGFQASNIPSRIPTIDFIVNTQGPSRTPPSMRSTFRGVNPTATTADHFSEHSQASDSEDTVTDEDDADGEHGVERRLTADGVAHCAAHIQELLKGFTNLQRSSERKGRLCPRYRVQKLYKRFCRRFESSMEDRKPSAAAPAVPFPGFQPPPDSRNDLASHRPHLAAPDLRSNSVYSYESSSRNLAPIHELRRTQSVGTQSHYIDRLSTGITHNEPQPNGRDDRVIDPHLRAISERNPSISAIPMTHVQNEMMSRESSKEGSQSGADRDGESMSGRSAPVHYTKTGRISKAKKGLKVHACSECGKVKSLFCKIVCNVLT</sequence>
<feature type="compositionally biased region" description="Polar residues" evidence="1">
    <location>
        <begin position="252"/>
        <end position="263"/>
    </location>
</feature>
<organism evidence="2 3">
    <name type="scientific">Periconia macrospinosa</name>
    <dbReference type="NCBI Taxonomy" id="97972"/>
    <lineage>
        <taxon>Eukaryota</taxon>
        <taxon>Fungi</taxon>
        <taxon>Dikarya</taxon>
        <taxon>Ascomycota</taxon>
        <taxon>Pezizomycotina</taxon>
        <taxon>Dothideomycetes</taxon>
        <taxon>Pleosporomycetidae</taxon>
        <taxon>Pleosporales</taxon>
        <taxon>Massarineae</taxon>
        <taxon>Periconiaceae</taxon>
        <taxon>Periconia</taxon>
    </lineage>
</organism>
<evidence type="ECO:0000256" key="1">
    <source>
        <dbReference type="SAM" id="MobiDB-lite"/>
    </source>
</evidence>
<dbReference type="OrthoDB" id="5431013at2759"/>
<gene>
    <name evidence="2" type="ORF">DM02DRAFT_222299</name>
</gene>
<feature type="compositionally biased region" description="Acidic residues" evidence="1">
    <location>
        <begin position="286"/>
        <end position="298"/>
    </location>
</feature>
<keyword evidence="3" id="KW-1185">Reference proteome</keyword>
<dbReference type="PANTHER" id="PTHR36167:SF4">
    <property type="entry name" value="FUNGAL N-TERMINAL DOMAIN-CONTAINING PROTEIN"/>
    <property type="match status" value="1"/>
</dbReference>
<dbReference type="GO" id="GO:0006355">
    <property type="term" value="P:regulation of DNA-templated transcription"/>
    <property type="evidence" value="ECO:0007669"/>
    <property type="project" value="InterPro"/>
</dbReference>
<evidence type="ECO:0000313" key="2">
    <source>
        <dbReference type="EMBL" id="PVH93506.1"/>
    </source>
</evidence>
<dbReference type="AlphaFoldDB" id="A0A2V1D608"/>
<dbReference type="Proteomes" id="UP000244855">
    <property type="component" value="Unassembled WGS sequence"/>
</dbReference>
<dbReference type="EMBL" id="KZ805584">
    <property type="protein sequence ID" value="PVH93506.1"/>
    <property type="molecule type" value="Genomic_DNA"/>
</dbReference>
<feature type="region of interest" description="Disordered" evidence="1">
    <location>
        <begin position="480"/>
        <end position="513"/>
    </location>
</feature>
<feature type="compositionally biased region" description="Pro residues" evidence="1">
    <location>
        <begin position="372"/>
        <end position="382"/>
    </location>
</feature>